<dbReference type="NCBIfam" id="NF033644">
    <property type="entry name" value="antiterm_UpxY"/>
    <property type="match status" value="1"/>
</dbReference>
<proteinExistence type="predicted"/>
<dbReference type="InterPro" id="IPR036735">
    <property type="entry name" value="NGN_dom_sf"/>
</dbReference>
<dbReference type="SUPFAM" id="SSF82679">
    <property type="entry name" value="N-utilization substance G protein NusG, N-terminal domain"/>
    <property type="match status" value="1"/>
</dbReference>
<name>A0A563UHS4_9SPHI</name>
<dbReference type="InterPro" id="IPR006645">
    <property type="entry name" value="NGN-like_dom"/>
</dbReference>
<dbReference type="RefSeq" id="WP_146379813.1">
    <property type="nucleotide sequence ID" value="NZ_VOEJ01000001.1"/>
</dbReference>
<dbReference type="OrthoDB" id="9796143at2"/>
<dbReference type="GO" id="GO:0006354">
    <property type="term" value="P:DNA-templated transcription elongation"/>
    <property type="evidence" value="ECO:0007669"/>
    <property type="project" value="InterPro"/>
</dbReference>
<organism evidence="3 4">
    <name type="scientific">Mucilaginibacter pallidiroseus</name>
    <dbReference type="NCBI Taxonomy" id="2599295"/>
    <lineage>
        <taxon>Bacteria</taxon>
        <taxon>Pseudomonadati</taxon>
        <taxon>Bacteroidota</taxon>
        <taxon>Sphingobacteriia</taxon>
        <taxon>Sphingobacteriales</taxon>
        <taxon>Sphingobacteriaceae</taxon>
        <taxon>Mucilaginibacter</taxon>
    </lineage>
</organism>
<feature type="domain" description="NusG-like N-terminal" evidence="2">
    <location>
        <begin position="6"/>
        <end position="103"/>
    </location>
</feature>
<dbReference type="AlphaFoldDB" id="A0A563UHS4"/>
<dbReference type="SMART" id="SM00738">
    <property type="entry name" value="NGN"/>
    <property type="match status" value="1"/>
</dbReference>
<reference evidence="3 4" key="1">
    <citation type="submission" date="2019-07" db="EMBL/GenBank/DDBJ databases">
        <authorList>
            <person name="Kim J."/>
        </authorList>
    </citation>
    <scope>NUCLEOTIDE SEQUENCE [LARGE SCALE GENOMIC DNA]</scope>
    <source>
        <strain evidence="4">dk17</strain>
    </source>
</reference>
<dbReference type="Proteomes" id="UP000320042">
    <property type="component" value="Unassembled WGS sequence"/>
</dbReference>
<dbReference type="CDD" id="cd09895">
    <property type="entry name" value="NGN_SP_UpxY"/>
    <property type="match status" value="1"/>
</dbReference>
<evidence type="ECO:0000256" key="1">
    <source>
        <dbReference type="ARBA" id="ARBA00023163"/>
    </source>
</evidence>
<evidence type="ECO:0000259" key="2">
    <source>
        <dbReference type="SMART" id="SM00738"/>
    </source>
</evidence>
<dbReference type="EMBL" id="VOEJ01000001">
    <property type="protein sequence ID" value="TWR30917.1"/>
    <property type="molecule type" value="Genomic_DNA"/>
</dbReference>
<dbReference type="Gene3D" id="3.30.70.940">
    <property type="entry name" value="NusG, N-terminal domain"/>
    <property type="match status" value="1"/>
</dbReference>
<accession>A0A563UHS4</accession>
<gene>
    <name evidence="3" type="ORF">FPZ43_00085</name>
</gene>
<sequence>MINLNNPNWMVLYTKSKWEKKVDRLLKDQNIISYCPLIKTTKKWVDRNKTVEIPLFNSYLFVYATPRELEKIVQTSGVVTYITFCGKPAVVQENEIKNIKRVISSYSDLEAVPLNSLQVGDEALITGGLWDNYMGAIDQINGKTVVMVIKSMNYALTIKVDSNMILPATKLK</sequence>
<keyword evidence="4" id="KW-1185">Reference proteome</keyword>
<evidence type="ECO:0000313" key="3">
    <source>
        <dbReference type="EMBL" id="TWR30917.1"/>
    </source>
</evidence>
<protein>
    <submittedName>
        <fullName evidence="3">UpxY family transcription antiterminator</fullName>
    </submittedName>
</protein>
<dbReference type="Pfam" id="PF02357">
    <property type="entry name" value="NusG"/>
    <property type="match status" value="1"/>
</dbReference>
<keyword evidence="1" id="KW-0804">Transcription</keyword>
<comment type="caution">
    <text evidence="3">The sequence shown here is derived from an EMBL/GenBank/DDBJ whole genome shotgun (WGS) entry which is preliminary data.</text>
</comment>
<evidence type="ECO:0000313" key="4">
    <source>
        <dbReference type="Proteomes" id="UP000320042"/>
    </source>
</evidence>